<evidence type="ECO:0000256" key="8">
    <source>
        <dbReference type="ARBA" id="ARBA00023242"/>
    </source>
</evidence>
<evidence type="ECO:0000313" key="13">
    <source>
        <dbReference type="Proteomes" id="UP001396334"/>
    </source>
</evidence>
<evidence type="ECO:0000256" key="10">
    <source>
        <dbReference type="SAM" id="MobiDB-lite"/>
    </source>
</evidence>
<dbReference type="CDD" id="cd19821">
    <property type="entry name" value="Bbox1_BBX-like"/>
    <property type="match status" value="2"/>
</dbReference>
<evidence type="ECO:0000256" key="3">
    <source>
        <dbReference type="ARBA" id="ARBA00022737"/>
    </source>
</evidence>
<evidence type="ECO:0000256" key="1">
    <source>
        <dbReference type="ARBA" id="ARBA00004123"/>
    </source>
</evidence>
<evidence type="ECO:0000256" key="2">
    <source>
        <dbReference type="ARBA" id="ARBA00022723"/>
    </source>
</evidence>
<dbReference type="InterPro" id="IPR049808">
    <property type="entry name" value="CONSTANS-like_Bbox1"/>
</dbReference>
<dbReference type="Proteomes" id="UP001396334">
    <property type="component" value="Unassembled WGS sequence"/>
</dbReference>
<evidence type="ECO:0000256" key="5">
    <source>
        <dbReference type="ARBA" id="ARBA00022833"/>
    </source>
</evidence>
<proteinExistence type="predicted"/>
<evidence type="ECO:0000256" key="6">
    <source>
        <dbReference type="ARBA" id="ARBA00023015"/>
    </source>
</evidence>
<comment type="caution">
    <text evidence="12">The sequence shown here is derived from an EMBL/GenBank/DDBJ whole genome shotgun (WGS) entry which is preliminary data.</text>
</comment>
<evidence type="ECO:0000259" key="11">
    <source>
        <dbReference type="PROSITE" id="PS50119"/>
    </source>
</evidence>
<keyword evidence="4 9" id="KW-0863">Zinc-finger</keyword>
<keyword evidence="6" id="KW-0805">Transcription regulation</keyword>
<gene>
    <name evidence="12" type="ORF">V6N11_079134</name>
</gene>
<sequence length="315" mass="34121">MSKIIMKNILEKIRGGLVSIVKDRIRNLPRGQLLGSDEAALCLECDEKVHAANKLASKHQRVPLSSSSSSHKPKCDICQEISGFFFCLQDRALLCRKCDIAIHTTNPYASSHQRFVLTGVKVGLETSTDHVGSSSNIESSCNGKTSEIKSNSMSKSEAPMAFTSEYNKALPSTVGVENSVPTEVSYGGGSAAGIIHPWQMDDLLGLTGFNQSFGYMDNELSKADSGKHGDSGSSPILQSAEADVFDDECMGQVPDSYWAVPQMPSPPTASGLYWPKDSQNQSDGMVFVPDMSRSSAKSHFHSSHIGSIPKRRRQT</sequence>
<name>A0ABR2RV65_9ROSI</name>
<evidence type="ECO:0000256" key="4">
    <source>
        <dbReference type="ARBA" id="ARBA00022771"/>
    </source>
</evidence>
<evidence type="ECO:0000256" key="7">
    <source>
        <dbReference type="ARBA" id="ARBA00023163"/>
    </source>
</evidence>
<dbReference type="PANTHER" id="PTHR31832">
    <property type="entry name" value="B-BOX ZINC FINGER PROTEIN 22"/>
    <property type="match status" value="1"/>
</dbReference>
<evidence type="ECO:0000256" key="9">
    <source>
        <dbReference type="PROSITE-ProRule" id="PRU00024"/>
    </source>
</evidence>
<dbReference type="InterPro" id="IPR051979">
    <property type="entry name" value="B-box_zinc_finger"/>
</dbReference>
<keyword evidence="8" id="KW-0539">Nucleus</keyword>
<feature type="region of interest" description="Disordered" evidence="10">
    <location>
        <begin position="133"/>
        <end position="153"/>
    </location>
</feature>
<dbReference type="SMART" id="SM00336">
    <property type="entry name" value="BBOX"/>
    <property type="match status" value="2"/>
</dbReference>
<dbReference type="InterPro" id="IPR000315">
    <property type="entry name" value="Znf_B-box"/>
</dbReference>
<reference evidence="12 13" key="1">
    <citation type="journal article" date="2024" name="G3 (Bethesda)">
        <title>Genome assembly of Hibiscus sabdariffa L. provides insights into metabolisms of medicinal natural products.</title>
        <authorList>
            <person name="Kim T."/>
        </authorList>
    </citation>
    <scope>NUCLEOTIDE SEQUENCE [LARGE SCALE GENOMIC DNA]</scope>
    <source>
        <strain evidence="12">TK-2024</strain>
        <tissue evidence="12">Old leaves</tissue>
    </source>
</reference>
<evidence type="ECO:0000313" key="12">
    <source>
        <dbReference type="EMBL" id="KAK9016639.1"/>
    </source>
</evidence>
<keyword evidence="2" id="KW-0479">Metal-binding</keyword>
<accession>A0ABR2RV65</accession>
<dbReference type="PANTHER" id="PTHR31832:SF68">
    <property type="entry name" value="B-BOX ZINC FINGER PROTEIN 22"/>
    <property type="match status" value="1"/>
</dbReference>
<protein>
    <recommendedName>
        <fullName evidence="11">B box-type domain-containing protein</fullName>
    </recommendedName>
</protein>
<dbReference type="Gene3D" id="3.30.160.60">
    <property type="entry name" value="Classic Zinc Finger"/>
    <property type="match status" value="1"/>
</dbReference>
<organism evidence="12 13">
    <name type="scientific">Hibiscus sabdariffa</name>
    <name type="common">roselle</name>
    <dbReference type="NCBI Taxonomy" id="183260"/>
    <lineage>
        <taxon>Eukaryota</taxon>
        <taxon>Viridiplantae</taxon>
        <taxon>Streptophyta</taxon>
        <taxon>Embryophyta</taxon>
        <taxon>Tracheophyta</taxon>
        <taxon>Spermatophyta</taxon>
        <taxon>Magnoliopsida</taxon>
        <taxon>eudicotyledons</taxon>
        <taxon>Gunneridae</taxon>
        <taxon>Pentapetalae</taxon>
        <taxon>rosids</taxon>
        <taxon>malvids</taxon>
        <taxon>Malvales</taxon>
        <taxon>Malvaceae</taxon>
        <taxon>Malvoideae</taxon>
        <taxon>Hibiscus</taxon>
    </lineage>
</organism>
<dbReference type="EMBL" id="JBBPBN010000020">
    <property type="protein sequence ID" value="KAK9016639.1"/>
    <property type="molecule type" value="Genomic_DNA"/>
</dbReference>
<comment type="subcellular location">
    <subcellularLocation>
        <location evidence="1">Nucleus</location>
    </subcellularLocation>
</comment>
<keyword evidence="3" id="KW-0677">Repeat</keyword>
<keyword evidence="5" id="KW-0862">Zinc</keyword>
<feature type="region of interest" description="Disordered" evidence="10">
    <location>
        <begin position="269"/>
        <end position="315"/>
    </location>
</feature>
<feature type="domain" description="B box-type" evidence="11">
    <location>
        <begin position="70"/>
        <end position="117"/>
    </location>
</feature>
<dbReference type="PROSITE" id="PS50119">
    <property type="entry name" value="ZF_BBOX"/>
    <property type="match status" value="1"/>
</dbReference>
<keyword evidence="13" id="KW-1185">Reference proteome</keyword>
<keyword evidence="7" id="KW-0804">Transcription</keyword>